<keyword evidence="7 18" id="KW-0378">Hydrolase</keyword>
<evidence type="ECO:0000259" key="17">
    <source>
        <dbReference type="PROSITE" id="PS51462"/>
    </source>
</evidence>
<reference evidence="18 19" key="2">
    <citation type="journal article" date="2014" name="Genome Announc.">
        <title>Complete Genome Sequence of the Subsurface, Mesophilic Sulfate-Reducing Bacterium Desulfovibrio aespoeensis Aspo-2.</title>
        <authorList>
            <person name="Pedersen K."/>
            <person name="Bengtsson A."/>
            <person name="Edlund J."/>
            <person name="Rabe L."/>
            <person name="Hazen T."/>
            <person name="Chakraborty R."/>
            <person name="Goodwin L."/>
            <person name="Shapiro N."/>
        </authorList>
    </citation>
    <scope>NUCLEOTIDE SEQUENCE [LARGE SCALE GENOMIC DNA]</scope>
    <source>
        <strain evidence="19">ATCC 700646 / DSM 10631 / Aspo-2</strain>
    </source>
</reference>
<dbReference type="PROSITE" id="PS00893">
    <property type="entry name" value="NUDIX_BOX"/>
    <property type="match status" value="1"/>
</dbReference>
<evidence type="ECO:0000256" key="16">
    <source>
        <dbReference type="ARBA" id="ARBA00042798"/>
    </source>
</evidence>
<dbReference type="InterPro" id="IPR047127">
    <property type="entry name" value="MutT-like"/>
</dbReference>
<keyword evidence="5" id="KW-0479">Metal-binding</keyword>
<evidence type="ECO:0000256" key="9">
    <source>
        <dbReference type="ARBA" id="ARBA00023204"/>
    </source>
</evidence>
<dbReference type="GO" id="GO:0044715">
    <property type="term" value="F:8-oxo-dGDP phosphatase activity"/>
    <property type="evidence" value="ECO:0007669"/>
    <property type="project" value="TreeGrafter"/>
</dbReference>
<dbReference type="InterPro" id="IPR029119">
    <property type="entry name" value="MutY_C"/>
</dbReference>
<evidence type="ECO:0000256" key="3">
    <source>
        <dbReference type="ARBA" id="ARBA00022457"/>
    </source>
</evidence>
<dbReference type="InterPro" id="IPR020476">
    <property type="entry name" value="Nudix_hydrolase"/>
</dbReference>
<feature type="domain" description="Nudix hydrolase" evidence="17">
    <location>
        <begin position="1"/>
        <end position="125"/>
    </location>
</feature>
<keyword evidence="19" id="KW-1185">Reference proteome</keyword>
<sequence>MLEVVAGIVWREGKYLAVERPEGARMAGWWEFPGGKIDPGETGGQAIVRELEEELGITPLVFEFWRDLVHHYDDFSVHLHFYHIRDYRGEATPLENQRMVWVDPAHPPVLDFLPADMPVVEALHAGCGPSGSQV</sequence>
<dbReference type="Gene3D" id="3.90.79.10">
    <property type="entry name" value="Nucleoside Triphosphate Pyrophosphohydrolase"/>
    <property type="match status" value="1"/>
</dbReference>
<evidence type="ECO:0000313" key="18">
    <source>
        <dbReference type="EMBL" id="ADU62325.1"/>
    </source>
</evidence>
<protein>
    <recommendedName>
        <fullName evidence="13">8-oxo-dGTP diphosphatase</fullName>
        <ecNumber evidence="12">3.6.1.55</ecNumber>
    </recommendedName>
    <alternativeName>
        <fullName evidence="16">7,8-dihydro-8-oxoguanine-triphosphatase</fullName>
    </alternativeName>
    <alternativeName>
        <fullName evidence="15">Mutator protein MutT</fullName>
    </alternativeName>
    <alternativeName>
        <fullName evidence="14">dGTP pyrophosphohydrolase</fullName>
    </alternativeName>
</protein>
<dbReference type="CDD" id="cd03425">
    <property type="entry name" value="NUDIX_MutT_NudA_like"/>
    <property type="match status" value="1"/>
</dbReference>
<comment type="catalytic activity">
    <reaction evidence="10">
        <text>8-oxo-dGTP + H2O = 8-oxo-dGMP + diphosphate + H(+)</text>
        <dbReference type="Rhea" id="RHEA:31575"/>
        <dbReference type="ChEBI" id="CHEBI:15377"/>
        <dbReference type="ChEBI" id="CHEBI:15378"/>
        <dbReference type="ChEBI" id="CHEBI:33019"/>
        <dbReference type="ChEBI" id="CHEBI:63224"/>
        <dbReference type="ChEBI" id="CHEBI:77896"/>
        <dbReference type="EC" id="3.6.1.55"/>
    </reaction>
</comment>
<evidence type="ECO:0000256" key="8">
    <source>
        <dbReference type="ARBA" id="ARBA00022842"/>
    </source>
</evidence>
<evidence type="ECO:0000256" key="6">
    <source>
        <dbReference type="ARBA" id="ARBA00022763"/>
    </source>
</evidence>
<dbReference type="GO" id="GO:0008413">
    <property type="term" value="F:8-oxo-7,8-dihydroguanosine triphosphate pyrophosphatase activity"/>
    <property type="evidence" value="ECO:0007669"/>
    <property type="project" value="TreeGrafter"/>
</dbReference>
<dbReference type="PRINTS" id="PR00502">
    <property type="entry name" value="NUDIXFAMILY"/>
</dbReference>
<keyword evidence="4" id="KW-0235">DNA replication</keyword>
<name>E6VUT4_PSEA9</name>
<dbReference type="Proteomes" id="UP000002191">
    <property type="component" value="Chromosome"/>
</dbReference>
<dbReference type="AlphaFoldDB" id="E6VUT4"/>
<dbReference type="GO" id="GO:0006281">
    <property type="term" value="P:DNA repair"/>
    <property type="evidence" value="ECO:0007669"/>
    <property type="project" value="UniProtKB-KW"/>
</dbReference>
<dbReference type="InterPro" id="IPR020084">
    <property type="entry name" value="NUDIX_hydrolase_CS"/>
</dbReference>
<dbReference type="OrthoDB" id="9810648at2"/>
<keyword evidence="8" id="KW-0460">Magnesium</keyword>
<organism evidence="18 19">
    <name type="scientific">Pseudodesulfovibrio aespoeensis (strain ATCC 700646 / DSM 10631 / Aspo-2)</name>
    <name type="common">Desulfovibrio aespoeensis</name>
    <dbReference type="NCBI Taxonomy" id="643562"/>
    <lineage>
        <taxon>Bacteria</taxon>
        <taxon>Pseudomonadati</taxon>
        <taxon>Thermodesulfobacteriota</taxon>
        <taxon>Desulfovibrionia</taxon>
        <taxon>Desulfovibrionales</taxon>
        <taxon>Desulfovibrionaceae</taxon>
    </lineage>
</organism>
<evidence type="ECO:0000256" key="14">
    <source>
        <dbReference type="ARBA" id="ARBA00041592"/>
    </source>
</evidence>
<comment type="cofactor">
    <cofactor evidence="1">
        <name>Mg(2+)</name>
        <dbReference type="ChEBI" id="CHEBI:18420"/>
    </cofactor>
</comment>
<reference evidence="19" key="1">
    <citation type="submission" date="2010-12" db="EMBL/GenBank/DDBJ databases">
        <title>Complete sequence of Desulfovibrio aespoeensis Aspo-2.</title>
        <authorList>
            <consortium name="US DOE Joint Genome Institute"/>
            <person name="Lucas S."/>
            <person name="Copeland A."/>
            <person name="Lapidus A."/>
            <person name="Cheng J.-F."/>
            <person name="Goodwin L."/>
            <person name="Pitluck S."/>
            <person name="Chertkov O."/>
            <person name="Misra M."/>
            <person name="Detter J.C."/>
            <person name="Han C."/>
            <person name="Tapia R."/>
            <person name="Land M."/>
            <person name="Hauser L."/>
            <person name="Kyrpides N."/>
            <person name="Ivanova N."/>
            <person name="Ovchinnikova G."/>
            <person name="Pedersen K."/>
            <person name="Jagevall S."/>
            <person name="Hazen T."/>
            <person name="Woyke T."/>
        </authorList>
    </citation>
    <scope>NUCLEOTIDE SEQUENCE [LARGE SCALE GENOMIC DNA]</scope>
    <source>
        <strain evidence="19">ATCC 700646 / DSM 10631 / Aspo-2</strain>
    </source>
</reference>
<dbReference type="EC" id="3.6.1.55" evidence="12"/>
<dbReference type="InterPro" id="IPR000086">
    <property type="entry name" value="NUDIX_hydrolase_dom"/>
</dbReference>
<dbReference type="GO" id="GO:0046872">
    <property type="term" value="F:metal ion binding"/>
    <property type="evidence" value="ECO:0007669"/>
    <property type="project" value="UniProtKB-KW"/>
</dbReference>
<comment type="catalytic activity">
    <reaction evidence="11">
        <text>8-oxo-GTP + H2O = 8-oxo-GMP + diphosphate + H(+)</text>
        <dbReference type="Rhea" id="RHEA:67616"/>
        <dbReference type="ChEBI" id="CHEBI:15377"/>
        <dbReference type="ChEBI" id="CHEBI:15378"/>
        <dbReference type="ChEBI" id="CHEBI:33019"/>
        <dbReference type="ChEBI" id="CHEBI:143553"/>
        <dbReference type="ChEBI" id="CHEBI:145694"/>
    </reaction>
</comment>
<proteinExistence type="inferred from homology"/>
<dbReference type="GO" id="GO:0006260">
    <property type="term" value="P:DNA replication"/>
    <property type="evidence" value="ECO:0007669"/>
    <property type="project" value="UniProtKB-KW"/>
</dbReference>
<dbReference type="Pfam" id="PF14815">
    <property type="entry name" value="NUDIX_4"/>
    <property type="match status" value="1"/>
</dbReference>
<evidence type="ECO:0000256" key="1">
    <source>
        <dbReference type="ARBA" id="ARBA00001946"/>
    </source>
</evidence>
<dbReference type="PROSITE" id="PS51462">
    <property type="entry name" value="NUDIX"/>
    <property type="match status" value="1"/>
</dbReference>
<dbReference type="InterPro" id="IPR015797">
    <property type="entry name" value="NUDIX_hydrolase-like_dom_sf"/>
</dbReference>
<dbReference type="KEGG" id="das:Daes_1311"/>
<dbReference type="GO" id="GO:0044716">
    <property type="term" value="F:8-oxo-GDP phosphatase activity"/>
    <property type="evidence" value="ECO:0007669"/>
    <property type="project" value="TreeGrafter"/>
</dbReference>
<evidence type="ECO:0000313" key="19">
    <source>
        <dbReference type="Proteomes" id="UP000002191"/>
    </source>
</evidence>
<dbReference type="GO" id="GO:0035539">
    <property type="term" value="F:8-oxo-7,8-dihydrodeoxyguanosine triphosphate pyrophosphatase activity"/>
    <property type="evidence" value="ECO:0007669"/>
    <property type="project" value="UniProtKB-EC"/>
</dbReference>
<comment type="similarity">
    <text evidence="2">Belongs to the Nudix hydrolase family.</text>
</comment>
<keyword evidence="9" id="KW-0234">DNA repair</keyword>
<evidence type="ECO:0000256" key="15">
    <source>
        <dbReference type="ARBA" id="ARBA00041979"/>
    </source>
</evidence>
<evidence type="ECO:0000256" key="10">
    <source>
        <dbReference type="ARBA" id="ARBA00035861"/>
    </source>
</evidence>
<dbReference type="PANTHER" id="PTHR47707">
    <property type="entry name" value="8-OXO-DGTP DIPHOSPHATASE"/>
    <property type="match status" value="1"/>
</dbReference>
<evidence type="ECO:0000256" key="2">
    <source>
        <dbReference type="ARBA" id="ARBA00005582"/>
    </source>
</evidence>
<dbReference type="PANTHER" id="PTHR47707:SF1">
    <property type="entry name" value="NUDIX HYDROLASE FAMILY PROTEIN"/>
    <property type="match status" value="1"/>
</dbReference>
<evidence type="ECO:0000256" key="13">
    <source>
        <dbReference type="ARBA" id="ARBA00040794"/>
    </source>
</evidence>
<dbReference type="STRING" id="643562.Daes_1311"/>
<gene>
    <name evidence="18" type="ordered locus">Daes_1311</name>
</gene>
<keyword evidence="3" id="KW-0515">Mutator protein</keyword>
<evidence type="ECO:0000256" key="4">
    <source>
        <dbReference type="ARBA" id="ARBA00022705"/>
    </source>
</evidence>
<dbReference type="eggNOG" id="COG0494">
    <property type="taxonomic scope" value="Bacteria"/>
</dbReference>
<dbReference type="HOGENOM" id="CLU_037162_19_3_7"/>
<evidence type="ECO:0000256" key="7">
    <source>
        <dbReference type="ARBA" id="ARBA00022801"/>
    </source>
</evidence>
<evidence type="ECO:0000256" key="11">
    <source>
        <dbReference type="ARBA" id="ARBA00036904"/>
    </source>
</evidence>
<dbReference type="SUPFAM" id="SSF55811">
    <property type="entry name" value="Nudix"/>
    <property type="match status" value="1"/>
</dbReference>
<accession>E6VUT4</accession>
<keyword evidence="6" id="KW-0227">DNA damage</keyword>
<evidence type="ECO:0000256" key="5">
    <source>
        <dbReference type="ARBA" id="ARBA00022723"/>
    </source>
</evidence>
<dbReference type="EMBL" id="CP002431">
    <property type="protein sequence ID" value="ADU62325.1"/>
    <property type="molecule type" value="Genomic_DNA"/>
</dbReference>
<evidence type="ECO:0000256" key="12">
    <source>
        <dbReference type="ARBA" id="ARBA00038905"/>
    </source>
</evidence>